<dbReference type="SUPFAM" id="SSF47090">
    <property type="entry name" value="PGBD-like"/>
    <property type="match status" value="1"/>
</dbReference>
<evidence type="ECO:0000256" key="1">
    <source>
        <dbReference type="ARBA" id="ARBA00007074"/>
    </source>
</evidence>
<dbReference type="InterPro" id="IPR038765">
    <property type="entry name" value="Papain-like_cys_pep_sf"/>
</dbReference>
<name>A0A1G9ZC77_9BACI</name>
<sequence length="223" mass="23523">MTNITMPGSSPAVASVNAESMKIGARGDFVKELQQVLHSKGFNSSTNIDGIFGPKTLKAVQEYQLSSSISNPNGNFYGVAGPRTLGSLGMASAAPNPIADQANAASNMVDNVIASSKKHLGSPYLWGGTTPSGFDCSGFIQHAFAENGKNLPRTVAQMWNAGSKVSTPAKGDLVFFETRTGPSHAGIYLGNNKFIHSGASTGVTVTDMDNPYWKDRYLGAKRM</sequence>
<dbReference type="InterPro" id="IPR002477">
    <property type="entry name" value="Peptidoglycan-bd-like"/>
</dbReference>
<dbReference type="PANTHER" id="PTHR47053:SF1">
    <property type="entry name" value="MUREIN DD-ENDOPEPTIDASE MEPH-RELATED"/>
    <property type="match status" value="1"/>
</dbReference>
<keyword evidence="7" id="KW-1185">Reference proteome</keyword>
<dbReference type="InterPro" id="IPR000064">
    <property type="entry name" value="NLP_P60_dom"/>
</dbReference>
<dbReference type="EMBL" id="FNIL01000001">
    <property type="protein sequence ID" value="SDN18864.1"/>
    <property type="molecule type" value="Genomic_DNA"/>
</dbReference>
<dbReference type="InterPro" id="IPR036365">
    <property type="entry name" value="PGBD-like_sf"/>
</dbReference>
<proteinExistence type="inferred from homology"/>
<evidence type="ECO:0000313" key="6">
    <source>
        <dbReference type="EMBL" id="SDN18864.1"/>
    </source>
</evidence>
<dbReference type="Gene3D" id="3.90.1720.10">
    <property type="entry name" value="endopeptidase domain like (from Nostoc punctiforme)"/>
    <property type="match status" value="1"/>
</dbReference>
<dbReference type="InterPro" id="IPR036366">
    <property type="entry name" value="PGBDSf"/>
</dbReference>
<accession>A0A1G9ZC77</accession>
<keyword evidence="2" id="KW-0645">Protease</keyword>
<organism evidence="6 7">
    <name type="scientific">Alkalicoccus daliensis</name>
    <dbReference type="NCBI Taxonomy" id="745820"/>
    <lineage>
        <taxon>Bacteria</taxon>
        <taxon>Bacillati</taxon>
        <taxon>Bacillota</taxon>
        <taxon>Bacilli</taxon>
        <taxon>Bacillales</taxon>
        <taxon>Bacillaceae</taxon>
        <taxon>Alkalicoccus</taxon>
    </lineage>
</organism>
<dbReference type="Gene3D" id="1.10.101.10">
    <property type="entry name" value="PGBD-like superfamily/PGBD"/>
    <property type="match status" value="1"/>
</dbReference>
<dbReference type="PANTHER" id="PTHR47053">
    <property type="entry name" value="MUREIN DD-ENDOPEPTIDASE MEPH-RELATED"/>
    <property type="match status" value="1"/>
</dbReference>
<reference evidence="7" key="1">
    <citation type="submission" date="2016-10" db="EMBL/GenBank/DDBJ databases">
        <authorList>
            <person name="Varghese N."/>
            <person name="Submissions S."/>
        </authorList>
    </citation>
    <scope>NUCLEOTIDE SEQUENCE [LARGE SCALE GENOMIC DNA]</scope>
    <source>
        <strain evidence="7">CGMCC 1.10369</strain>
    </source>
</reference>
<dbReference type="GO" id="GO:0006508">
    <property type="term" value="P:proteolysis"/>
    <property type="evidence" value="ECO:0007669"/>
    <property type="project" value="UniProtKB-KW"/>
</dbReference>
<protein>
    <submittedName>
        <fullName evidence="6">Cell wall-associated hydrolase, NlpC family</fullName>
    </submittedName>
</protein>
<dbReference type="STRING" id="745820.SAMN04488053_10140"/>
<evidence type="ECO:0000313" key="7">
    <source>
        <dbReference type="Proteomes" id="UP000198778"/>
    </source>
</evidence>
<dbReference type="InterPro" id="IPR051202">
    <property type="entry name" value="Peptidase_C40"/>
</dbReference>
<dbReference type="Pfam" id="PF00877">
    <property type="entry name" value="NLPC_P60"/>
    <property type="match status" value="1"/>
</dbReference>
<dbReference type="RefSeq" id="WP_090839407.1">
    <property type="nucleotide sequence ID" value="NZ_FNIL01000001.1"/>
</dbReference>
<dbReference type="Pfam" id="PF01471">
    <property type="entry name" value="PG_binding_1"/>
    <property type="match status" value="1"/>
</dbReference>
<evidence type="ECO:0000259" key="5">
    <source>
        <dbReference type="PROSITE" id="PS51935"/>
    </source>
</evidence>
<dbReference type="AlphaFoldDB" id="A0A1G9ZC77"/>
<comment type="similarity">
    <text evidence="1">Belongs to the peptidase C40 family.</text>
</comment>
<dbReference type="OrthoDB" id="9813368at2"/>
<evidence type="ECO:0000256" key="2">
    <source>
        <dbReference type="ARBA" id="ARBA00022670"/>
    </source>
</evidence>
<dbReference type="Proteomes" id="UP000198778">
    <property type="component" value="Unassembled WGS sequence"/>
</dbReference>
<keyword evidence="3 6" id="KW-0378">Hydrolase</keyword>
<feature type="domain" description="NlpC/P60" evidence="5">
    <location>
        <begin position="106"/>
        <end position="223"/>
    </location>
</feature>
<keyword evidence="4" id="KW-0788">Thiol protease</keyword>
<dbReference type="SUPFAM" id="SSF54001">
    <property type="entry name" value="Cysteine proteinases"/>
    <property type="match status" value="1"/>
</dbReference>
<dbReference type="GO" id="GO:0008234">
    <property type="term" value="F:cysteine-type peptidase activity"/>
    <property type="evidence" value="ECO:0007669"/>
    <property type="project" value="UniProtKB-KW"/>
</dbReference>
<gene>
    <name evidence="6" type="ORF">SAMN04488053_10140</name>
</gene>
<dbReference type="PROSITE" id="PS51935">
    <property type="entry name" value="NLPC_P60"/>
    <property type="match status" value="1"/>
</dbReference>
<evidence type="ECO:0000256" key="3">
    <source>
        <dbReference type="ARBA" id="ARBA00022801"/>
    </source>
</evidence>
<evidence type="ECO:0000256" key="4">
    <source>
        <dbReference type="ARBA" id="ARBA00022807"/>
    </source>
</evidence>